<keyword evidence="3" id="KW-1185">Reference proteome</keyword>
<name>A0ABV3HDX2_9ACTN</name>
<protein>
    <submittedName>
        <fullName evidence="2">Uncharacterized protein</fullName>
    </submittedName>
</protein>
<dbReference type="Proteomes" id="UP001552427">
    <property type="component" value="Unassembled WGS sequence"/>
</dbReference>
<gene>
    <name evidence="2" type="ORF">AB0K40_34920</name>
</gene>
<feature type="compositionally biased region" description="Gly residues" evidence="1">
    <location>
        <begin position="12"/>
        <end position="25"/>
    </location>
</feature>
<sequence>MTAAVSRRGRVSLGGSGKLGLAGGGSGAWRSFRAAEGAGVLIATARAGARTGRLVFSWRPREVTRP</sequence>
<organism evidence="2 3">
    <name type="scientific">Nonomuraea bangladeshensis</name>
    <dbReference type="NCBI Taxonomy" id="404385"/>
    <lineage>
        <taxon>Bacteria</taxon>
        <taxon>Bacillati</taxon>
        <taxon>Actinomycetota</taxon>
        <taxon>Actinomycetes</taxon>
        <taxon>Streptosporangiales</taxon>
        <taxon>Streptosporangiaceae</taxon>
        <taxon>Nonomuraea</taxon>
    </lineage>
</organism>
<evidence type="ECO:0000313" key="3">
    <source>
        <dbReference type="Proteomes" id="UP001552427"/>
    </source>
</evidence>
<comment type="caution">
    <text evidence="2">The sequence shown here is derived from an EMBL/GenBank/DDBJ whole genome shotgun (WGS) entry which is preliminary data.</text>
</comment>
<evidence type="ECO:0000256" key="1">
    <source>
        <dbReference type="SAM" id="MobiDB-lite"/>
    </source>
</evidence>
<proteinExistence type="predicted"/>
<feature type="region of interest" description="Disordered" evidence="1">
    <location>
        <begin position="1"/>
        <end position="25"/>
    </location>
</feature>
<accession>A0ABV3HDX2</accession>
<reference evidence="2 3" key="1">
    <citation type="submission" date="2024-06" db="EMBL/GenBank/DDBJ databases">
        <title>The Natural Products Discovery Center: Release of the First 8490 Sequenced Strains for Exploring Actinobacteria Biosynthetic Diversity.</title>
        <authorList>
            <person name="Kalkreuter E."/>
            <person name="Kautsar S.A."/>
            <person name="Yang D."/>
            <person name="Bader C.D."/>
            <person name="Teijaro C.N."/>
            <person name="Fluegel L."/>
            <person name="Davis C.M."/>
            <person name="Simpson J.R."/>
            <person name="Lauterbach L."/>
            <person name="Steele A.D."/>
            <person name="Gui C."/>
            <person name="Meng S."/>
            <person name="Li G."/>
            <person name="Viehrig K."/>
            <person name="Ye F."/>
            <person name="Su P."/>
            <person name="Kiefer A.F."/>
            <person name="Nichols A."/>
            <person name="Cepeda A.J."/>
            <person name="Yan W."/>
            <person name="Fan B."/>
            <person name="Jiang Y."/>
            <person name="Adhikari A."/>
            <person name="Zheng C.-J."/>
            <person name="Schuster L."/>
            <person name="Cowan T.M."/>
            <person name="Smanski M.J."/>
            <person name="Chevrette M.G."/>
            <person name="De Carvalho L.P.S."/>
            <person name="Shen B."/>
        </authorList>
    </citation>
    <scope>NUCLEOTIDE SEQUENCE [LARGE SCALE GENOMIC DNA]</scope>
    <source>
        <strain evidence="2 3">NPDC049574</strain>
    </source>
</reference>
<evidence type="ECO:0000313" key="2">
    <source>
        <dbReference type="EMBL" id="MEV4290731.1"/>
    </source>
</evidence>
<dbReference type="RefSeq" id="WP_364458020.1">
    <property type="nucleotide sequence ID" value="NZ_JBFARM010000012.1"/>
</dbReference>
<dbReference type="EMBL" id="JBFARM010000012">
    <property type="protein sequence ID" value="MEV4290731.1"/>
    <property type="molecule type" value="Genomic_DNA"/>
</dbReference>